<reference evidence="4 5" key="1">
    <citation type="submission" date="2018-08" db="EMBL/GenBank/DDBJ databases">
        <title>Vibrio isolated from the Eastern China Marginal Seas.</title>
        <authorList>
            <person name="Li Y."/>
        </authorList>
    </citation>
    <scope>NUCLEOTIDE SEQUENCE [LARGE SCALE GENOMIC DNA]</scope>
    <source>
        <strain evidence="4 5">BEI233</strain>
    </source>
</reference>
<feature type="signal peptide" evidence="2">
    <location>
        <begin position="1"/>
        <end position="21"/>
    </location>
</feature>
<feature type="transmembrane region" description="Helical" evidence="1">
    <location>
        <begin position="174"/>
        <end position="193"/>
    </location>
</feature>
<dbReference type="RefSeq" id="WP_120034727.1">
    <property type="nucleotide sequence ID" value="NZ_QVMU01000028.1"/>
</dbReference>
<dbReference type="Proteomes" id="UP000273252">
    <property type="component" value="Unassembled WGS sequence"/>
</dbReference>
<keyword evidence="1" id="KW-1133">Transmembrane helix</keyword>
<feature type="transmembrane region" description="Helical" evidence="1">
    <location>
        <begin position="372"/>
        <end position="388"/>
    </location>
</feature>
<dbReference type="CDD" id="cd00009">
    <property type="entry name" value="AAA"/>
    <property type="match status" value="1"/>
</dbReference>
<dbReference type="AlphaFoldDB" id="A0A3A6Q6N4"/>
<dbReference type="SUPFAM" id="SSF52540">
    <property type="entry name" value="P-loop containing nucleoside triphosphate hydrolases"/>
    <property type="match status" value="1"/>
</dbReference>
<dbReference type="GO" id="GO:0016887">
    <property type="term" value="F:ATP hydrolysis activity"/>
    <property type="evidence" value="ECO:0007669"/>
    <property type="project" value="InterPro"/>
</dbReference>
<evidence type="ECO:0000256" key="2">
    <source>
        <dbReference type="SAM" id="SignalP"/>
    </source>
</evidence>
<dbReference type="EMBL" id="QVMU01000028">
    <property type="protein sequence ID" value="RJX66458.1"/>
    <property type="molecule type" value="Genomic_DNA"/>
</dbReference>
<dbReference type="InterPro" id="IPR027417">
    <property type="entry name" value="P-loop_NTPase"/>
</dbReference>
<keyword evidence="1" id="KW-0472">Membrane</keyword>
<keyword evidence="5" id="KW-1185">Reference proteome</keyword>
<protein>
    <submittedName>
        <fullName evidence="4">ATP-binding protein</fullName>
    </submittedName>
</protein>
<accession>A0A3A6Q6N4</accession>
<evidence type="ECO:0000313" key="4">
    <source>
        <dbReference type="EMBL" id="RJX66458.1"/>
    </source>
</evidence>
<keyword evidence="1" id="KW-0812">Transmembrane</keyword>
<gene>
    <name evidence="4" type="ORF">DZ860_20150</name>
</gene>
<sequence>MRFHVRVLILTCLFAAWPSLANNDYGFQSQPQSSPVANDIAQQVASLPEPLFMSSKDKRQVNILLAKVLRVQREQIATFDAQLVAHRHESSPQTWSDIQNSYFTLTSLNRSKEALLALTNPANRDRLTGFGPYGVTQFKQEWQLTKLNAEYVVYFQIRSFKALIKDIFISPIPVIWAALKVLFIYFGLVWWLANSKRLIDLFRVSQLENNNKPAFWVRIVWYISRAHRAIAWLIAITLSLRVLSQIPSLQHLIFLEIFTWWVLGGSIAISFILEFAYRNSRTSSRAVIALRLSTIRRYVWSIIIAGVIMQISIRTLGKGTIYSWIYSALFFWFVLVTISILRLWREKVLESLSDYSEHPVWVTWAINRQNTILINIAATAIGVVWLTIESAKHRLMSLLSRSTLFSQALAYLFRIEVAKQSDIDKCQNHLVRIKGEQVFEYVLPGSMDSELINYATEEVKQLSRYLMSDNPAICVVSGERGVGSTTLLNSMLNKVSNAEPIYLNCPYSGYSGLLAQLALSIGLDEESSEIQILAYLRKSETTYLIAIDNAHRLVKPMVGGLSDLIRVTNLLRRSKKNHRVVLSIAKSSWRFVDRARGERLLFDLVCFLPRWNEKQIGELLDSRINKDLEKPLSFEGLVVPKQWDQDEMSEEERAKQGFYRILWHYSDGNPTVALRFFRLSINRNKETDQAVVRLFHAPESQELENMPKPMLAVLRSIVQLEIASPEILSDCTQLSIAEITGILRYFQSRGYIEWSEDQARISDHWFRHITNVLDRQHLLVK</sequence>
<dbReference type="InterPro" id="IPR049945">
    <property type="entry name" value="AAA_22"/>
</dbReference>
<keyword evidence="4" id="KW-0067">ATP-binding</keyword>
<feature type="chain" id="PRO_5017221361" evidence="2">
    <location>
        <begin position="22"/>
        <end position="781"/>
    </location>
</feature>
<feature type="transmembrane region" description="Helical" evidence="1">
    <location>
        <begin position="298"/>
        <end position="317"/>
    </location>
</feature>
<evidence type="ECO:0000313" key="5">
    <source>
        <dbReference type="Proteomes" id="UP000273252"/>
    </source>
</evidence>
<evidence type="ECO:0000256" key="1">
    <source>
        <dbReference type="SAM" id="Phobius"/>
    </source>
</evidence>
<dbReference type="OrthoDB" id="7431501at2"/>
<name>A0A3A6Q6N4_9VIBR</name>
<feature type="domain" description="ORC1/DEAH AAA+ ATPase" evidence="3">
    <location>
        <begin position="470"/>
        <end position="584"/>
    </location>
</feature>
<dbReference type="GO" id="GO:0005524">
    <property type="term" value="F:ATP binding"/>
    <property type="evidence" value="ECO:0007669"/>
    <property type="project" value="UniProtKB-KW"/>
</dbReference>
<feature type="transmembrane region" description="Helical" evidence="1">
    <location>
        <begin position="323"/>
        <end position="344"/>
    </location>
</feature>
<dbReference type="Pfam" id="PF13401">
    <property type="entry name" value="AAA_22"/>
    <property type="match status" value="1"/>
</dbReference>
<comment type="caution">
    <text evidence="4">The sequence shown here is derived from an EMBL/GenBank/DDBJ whole genome shotgun (WGS) entry which is preliminary data.</text>
</comment>
<keyword evidence="4" id="KW-0547">Nucleotide-binding</keyword>
<proteinExistence type="predicted"/>
<dbReference type="Gene3D" id="3.40.50.300">
    <property type="entry name" value="P-loop containing nucleotide triphosphate hydrolases"/>
    <property type="match status" value="1"/>
</dbReference>
<evidence type="ECO:0000259" key="3">
    <source>
        <dbReference type="Pfam" id="PF13401"/>
    </source>
</evidence>
<keyword evidence="2" id="KW-0732">Signal</keyword>
<organism evidence="4 5">
    <name type="scientific">Vibrio sinensis</name>
    <dbReference type="NCBI Taxonomy" id="2302434"/>
    <lineage>
        <taxon>Bacteria</taxon>
        <taxon>Pseudomonadati</taxon>
        <taxon>Pseudomonadota</taxon>
        <taxon>Gammaproteobacteria</taxon>
        <taxon>Vibrionales</taxon>
        <taxon>Vibrionaceae</taxon>
        <taxon>Vibrio</taxon>
    </lineage>
</organism>
<feature type="transmembrane region" description="Helical" evidence="1">
    <location>
        <begin position="258"/>
        <end position="277"/>
    </location>
</feature>